<evidence type="ECO:0000256" key="1">
    <source>
        <dbReference type="ARBA" id="ARBA00022741"/>
    </source>
</evidence>
<organism evidence="5 6">
    <name type="scientific">Tritrichomonas foetus</name>
    <dbReference type="NCBI Taxonomy" id="1144522"/>
    <lineage>
        <taxon>Eukaryota</taxon>
        <taxon>Metamonada</taxon>
        <taxon>Parabasalia</taxon>
        <taxon>Tritrichomonadida</taxon>
        <taxon>Tritrichomonadidae</taxon>
        <taxon>Tritrichomonas</taxon>
    </lineage>
</organism>
<dbReference type="Proteomes" id="UP000179807">
    <property type="component" value="Unassembled WGS sequence"/>
</dbReference>
<dbReference type="SUPFAM" id="SSF53067">
    <property type="entry name" value="Actin-like ATPase domain"/>
    <property type="match status" value="2"/>
</dbReference>
<dbReference type="AlphaFoldDB" id="A0A1J4JN00"/>
<accession>A0A1J4JN00</accession>
<dbReference type="GO" id="GO:0034663">
    <property type="term" value="C:endoplasmic reticulum chaperone complex"/>
    <property type="evidence" value="ECO:0007669"/>
    <property type="project" value="TreeGrafter"/>
</dbReference>
<dbReference type="VEuPathDB" id="TrichDB:TRFO_32856"/>
<dbReference type="RefSeq" id="XP_068353587.1">
    <property type="nucleotide sequence ID" value="XM_068508728.1"/>
</dbReference>
<dbReference type="Pfam" id="PF00012">
    <property type="entry name" value="HSP70"/>
    <property type="match status" value="1"/>
</dbReference>
<evidence type="ECO:0000313" key="6">
    <source>
        <dbReference type="Proteomes" id="UP000179807"/>
    </source>
</evidence>
<dbReference type="GO" id="GO:0005524">
    <property type="term" value="F:ATP binding"/>
    <property type="evidence" value="ECO:0007669"/>
    <property type="project" value="UniProtKB-KW"/>
</dbReference>
<dbReference type="Gene3D" id="3.90.640.10">
    <property type="entry name" value="Actin, Chain A, domain 4"/>
    <property type="match status" value="1"/>
</dbReference>
<dbReference type="InterPro" id="IPR043129">
    <property type="entry name" value="ATPase_NBD"/>
</dbReference>
<feature type="region of interest" description="Disordered" evidence="4">
    <location>
        <begin position="729"/>
        <end position="763"/>
    </location>
</feature>
<dbReference type="GO" id="GO:0140662">
    <property type="term" value="F:ATP-dependent protein folding chaperone"/>
    <property type="evidence" value="ECO:0007669"/>
    <property type="project" value="InterPro"/>
</dbReference>
<protein>
    <recommendedName>
        <fullName evidence="7">DnaK protein</fullName>
    </recommendedName>
</protein>
<keyword evidence="2" id="KW-0067">ATP-binding</keyword>
<feature type="compositionally biased region" description="Basic and acidic residues" evidence="4">
    <location>
        <begin position="843"/>
        <end position="868"/>
    </location>
</feature>
<gene>
    <name evidence="5" type="ORF">TRFO_32856</name>
</gene>
<evidence type="ECO:0000256" key="2">
    <source>
        <dbReference type="ARBA" id="ARBA00022840"/>
    </source>
</evidence>
<reference evidence="5" key="1">
    <citation type="submission" date="2016-10" db="EMBL/GenBank/DDBJ databases">
        <authorList>
            <person name="Benchimol M."/>
            <person name="Almeida L.G."/>
            <person name="Vasconcelos A.T."/>
            <person name="Perreira-Neves A."/>
            <person name="Rosa I.A."/>
            <person name="Tasca T."/>
            <person name="Bogo M.R."/>
            <person name="de Souza W."/>
        </authorList>
    </citation>
    <scope>NUCLEOTIDE SEQUENCE [LARGE SCALE GENOMIC DNA]</scope>
    <source>
        <strain evidence="5">K</strain>
    </source>
</reference>
<dbReference type="GO" id="GO:0030968">
    <property type="term" value="P:endoplasmic reticulum unfolded protein response"/>
    <property type="evidence" value="ECO:0007669"/>
    <property type="project" value="TreeGrafter"/>
</dbReference>
<evidence type="ECO:0008006" key="7">
    <source>
        <dbReference type="Google" id="ProtNLM"/>
    </source>
</evidence>
<dbReference type="PANTHER" id="PTHR45639:SF3">
    <property type="entry name" value="HYPOXIA UP-REGULATED PROTEIN 1"/>
    <property type="match status" value="1"/>
</dbReference>
<proteinExistence type="predicted"/>
<evidence type="ECO:0000313" key="5">
    <source>
        <dbReference type="EMBL" id="OHT00451.1"/>
    </source>
</evidence>
<sequence length="868" mass="99657">MKIDQYLTEFSCQKIKQNLNMNLAKHLMIFCLFLPHALSISIGIDTGSAYTKSSIVDGFDSIEIGKNCMNHELTPTFIGFRAKPRFNTKGQKYVTADETQYLTPEIGEKALNIMQVRPNMGAGYFPDLIELNETYKKERAELLLTGLNASRVEFHDISALFYKMYLDCISQNKKVHDIVMVVPAKMLFLQRYQYEMIIRFSGYNKLHIVDDADVMSILYANEKSTKFSRSPKTVLFIDLGATSVKAYLIKFSNELTSSGHSTYPLAQRLSYSIDYNTGGVFITKAICEHMENKMKFKAKSLGEKRRLFDACERLKKLLSDENEAIVIANEIEGIDRTLHLTRNELNTIISPFITEALNVARNATHGMAFDEIEVIGGSSKIPKFVDSLRIGLSASSIGQSFDPEHALTKGAGYLLQFITEISKYPNVQISEPHSIFNISLLTMSESFNVCNLGKECKKSLQIPGNSSAILFDIDANEARPGLAQYSYGFFIDVVEGPISLTFMHHPFGLYNIEHCNSTGCHQMSLQLLMNPEGPTRIFEMFISEEYRQERVEEIKKKIRSLSEKVLADVQKNHTFRFFSNYTQRLEIIRCAESAKKWLNDNEFRDGVSPSNFTEQIDILEKTINPVYERIAANSSLVKAANMFLRTLSMAKNGSTIEWPETKPFLDKRTLTRYNELVQEMEEWFNETVAIVRKSPPYLERPIKPSAYDDRAMKLFDWYRIVDAIERKKKRTGRKLSPTPSPIPSQNNENDDDASDFDDDDEKHSSEYEYVEMNDEEMEAYYAENEWVDPFIEKKQEKPKTIQEGIENFRLTREMRHYINKKAKELDEAEKRQKAAQAGNSKENQQEDKNEESSQSPKLDEFHIESDDL</sequence>
<keyword evidence="6" id="KW-1185">Reference proteome</keyword>
<dbReference type="Gene3D" id="3.30.30.30">
    <property type="match status" value="1"/>
</dbReference>
<dbReference type="EMBL" id="MLAK01000954">
    <property type="protein sequence ID" value="OHT00451.1"/>
    <property type="molecule type" value="Genomic_DNA"/>
</dbReference>
<evidence type="ECO:0000256" key="3">
    <source>
        <dbReference type="ARBA" id="ARBA00023186"/>
    </source>
</evidence>
<evidence type="ECO:0000256" key="4">
    <source>
        <dbReference type="SAM" id="MobiDB-lite"/>
    </source>
</evidence>
<keyword evidence="3" id="KW-0143">Chaperone</keyword>
<dbReference type="Gene3D" id="3.30.420.40">
    <property type="match status" value="2"/>
</dbReference>
<dbReference type="PANTHER" id="PTHR45639">
    <property type="entry name" value="HSC70CB, ISOFORM G-RELATED"/>
    <property type="match status" value="1"/>
</dbReference>
<feature type="compositionally biased region" description="Acidic residues" evidence="4">
    <location>
        <begin position="748"/>
        <end position="760"/>
    </location>
</feature>
<feature type="compositionally biased region" description="Basic and acidic residues" evidence="4">
    <location>
        <begin position="821"/>
        <end position="832"/>
    </location>
</feature>
<name>A0A1J4JN00_9EUKA</name>
<keyword evidence="1" id="KW-0547">Nucleotide-binding</keyword>
<dbReference type="GeneID" id="94843432"/>
<comment type="caution">
    <text evidence="5">The sequence shown here is derived from an EMBL/GenBank/DDBJ whole genome shotgun (WGS) entry which is preliminary data.</text>
</comment>
<dbReference type="InterPro" id="IPR013126">
    <property type="entry name" value="Hsp_70_fam"/>
</dbReference>
<feature type="region of interest" description="Disordered" evidence="4">
    <location>
        <begin position="821"/>
        <end position="868"/>
    </location>
</feature>